<reference evidence="4 5" key="1">
    <citation type="submission" date="2020-04" db="EMBL/GenBank/DDBJ databases">
        <title>Usitatibacter rugosus gen. nov., sp. nov. and Usitatibacter palustris sp. nov., novel members of Usitatibacteraceae fam. nov. within the order Nitrosomonadales isolated from soil.</title>
        <authorList>
            <person name="Huber K.J."/>
            <person name="Neumann-Schaal M."/>
            <person name="Geppert A."/>
            <person name="Luckner M."/>
            <person name="Wanner G."/>
            <person name="Overmann J."/>
        </authorList>
    </citation>
    <scope>NUCLEOTIDE SEQUENCE [LARGE SCALE GENOMIC DNA]</scope>
    <source>
        <strain evidence="4 5">0125_3</strain>
    </source>
</reference>
<evidence type="ECO:0000256" key="2">
    <source>
        <dbReference type="PROSITE-ProRule" id="PRU00169"/>
    </source>
</evidence>
<dbReference type="Pfam" id="PF00072">
    <property type="entry name" value="Response_reg"/>
    <property type="match status" value="1"/>
</dbReference>
<evidence type="ECO:0000259" key="3">
    <source>
        <dbReference type="PROSITE" id="PS50110"/>
    </source>
</evidence>
<dbReference type="SUPFAM" id="SSF52172">
    <property type="entry name" value="CheY-like"/>
    <property type="match status" value="1"/>
</dbReference>
<evidence type="ECO:0000313" key="5">
    <source>
        <dbReference type="Proteomes" id="UP000501534"/>
    </source>
</evidence>
<evidence type="ECO:0000256" key="1">
    <source>
        <dbReference type="ARBA" id="ARBA00022553"/>
    </source>
</evidence>
<accession>A0A6M4GX25</accession>
<gene>
    <name evidence="4" type="primary">cheY</name>
    <name evidence="4" type="ORF">DSM104443_02003</name>
</gene>
<dbReference type="EMBL" id="CP053069">
    <property type="protein sequence ID" value="QJR10933.1"/>
    <property type="molecule type" value="Genomic_DNA"/>
</dbReference>
<sequence length="121" mass="13101">MARILVVDDSTTMRQMVSFTLQDAGHEVTEAADGIAALAEAKGGRKFDLVITDVNMPGMNGIDLVKSLRELADFKFTPILVLTTEAGQDVKAKGREVGATGWIVKPFSPEVLIQTLRKVLD</sequence>
<protein>
    <submittedName>
        <fullName evidence="4">Chemotaxis protein CheY</fullName>
    </submittedName>
</protein>
<dbReference type="KEGG" id="uru:DSM104443_02003"/>
<keyword evidence="5" id="KW-1185">Reference proteome</keyword>
<organism evidence="4 5">
    <name type="scientific">Usitatibacter rugosus</name>
    <dbReference type="NCBI Taxonomy" id="2732067"/>
    <lineage>
        <taxon>Bacteria</taxon>
        <taxon>Pseudomonadati</taxon>
        <taxon>Pseudomonadota</taxon>
        <taxon>Betaproteobacteria</taxon>
        <taxon>Nitrosomonadales</taxon>
        <taxon>Usitatibacteraceae</taxon>
        <taxon>Usitatibacter</taxon>
    </lineage>
</organism>
<name>A0A6M4GX25_9PROT</name>
<dbReference type="GO" id="GO:0000160">
    <property type="term" value="P:phosphorelay signal transduction system"/>
    <property type="evidence" value="ECO:0007669"/>
    <property type="project" value="InterPro"/>
</dbReference>
<evidence type="ECO:0000313" key="4">
    <source>
        <dbReference type="EMBL" id="QJR10933.1"/>
    </source>
</evidence>
<feature type="domain" description="Response regulatory" evidence="3">
    <location>
        <begin position="3"/>
        <end position="120"/>
    </location>
</feature>
<proteinExistence type="predicted"/>
<dbReference type="InterPro" id="IPR001789">
    <property type="entry name" value="Sig_transdc_resp-reg_receiver"/>
</dbReference>
<dbReference type="PANTHER" id="PTHR44591:SF25">
    <property type="entry name" value="CHEMOTAXIS TWO-COMPONENT RESPONSE REGULATOR"/>
    <property type="match status" value="1"/>
</dbReference>
<feature type="modified residue" description="4-aspartylphosphate" evidence="2">
    <location>
        <position position="53"/>
    </location>
</feature>
<dbReference type="InterPro" id="IPR050595">
    <property type="entry name" value="Bact_response_regulator"/>
</dbReference>
<dbReference type="Gene3D" id="3.40.50.2300">
    <property type="match status" value="1"/>
</dbReference>
<dbReference type="SMART" id="SM00448">
    <property type="entry name" value="REC"/>
    <property type="match status" value="1"/>
</dbReference>
<dbReference type="Proteomes" id="UP000501534">
    <property type="component" value="Chromosome"/>
</dbReference>
<dbReference type="InterPro" id="IPR011006">
    <property type="entry name" value="CheY-like_superfamily"/>
</dbReference>
<dbReference type="PROSITE" id="PS50110">
    <property type="entry name" value="RESPONSE_REGULATORY"/>
    <property type="match status" value="1"/>
</dbReference>
<dbReference type="AlphaFoldDB" id="A0A6M4GX25"/>
<dbReference type="PANTHER" id="PTHR44591">
    <property type="entry name" value="STRESS RESPONSE REGULATOR PROTEIN 1"/>
    <property type="match status" value="1"/>
</dbReference>
<keyword evidence="1 2" id="KW-0597">Phosphoprotein</keyword>